<gene>
    <name evidence="2" type="ORF">ACLFYP115_00984</name>
</gene>
<evidence type="ECO:0008006" key="3">
    <source>
        <dbReference type="Google" id="ProtNLM"/>
    </source>
</evidence>
<dbReference type="Pfam" id="PF07784">
    <property type="entry name" value="DUF1622"/>
    <property type="match status" value="1"/>
</dbReference>
<feature type="transmembrane region" description="Helical" evidence="1">
    <location>
        <begin position="18"/>
        <end position="39"/>
    </location>
</feature>
<dbReference type="PANTHER" id="PTHR38468">
    <property type="entry name" value="SLL0939 PROTEIN"/>
    <property type="match status" value="1"/>
</dbReference>
<keyword evidence="1" id="KW-1133">Transmembrane helix</keyword>
<dbReference type="PANTHER" id="PTHR38468:SF1">
    <property type="entry name" value="SLL0939 PROTEIN"/>
    <property type="match status" value="1"/>
</dbReference>
<organism evidence="2">
    <name type="scientific">Anaerostipes caccae</name>
    <dbReference type="NCBI Taxonomy" id="105841"/>
    <lineage>
        <taxon>Bacteria</taxon>
        <taxon>Bacillati</taxon>
        <taxon>Bacillota</taxon>
        <taxon>Clostridia</taxon>
        <taxon>Lachnospirales</taxon>
        <taxon>Lachnospiraceae</taxon>
        <taxon>Anaerostipes</taxon>
    </lineage>
</organism>
<dbReference type="AlphaFoldDB" id="A0A6N2SL07"/>
<name>A0A6N2SL07_9FIRM</name>
<feature type="transmembrane region" description="Helical" evidence="1">
    <location>
        <begin position="89"/>
        <end position="108"/>
    </location>
</feature>
<sequence length="115" mass="13206">MKTQKAYSNMPDHLLTETVMLCIHLLELFGIFVIVFGCIKAFLQYLRAGFTTEGREIKLELAKILAFALEFKLGGEILRTVITKNMNELYMLGAVILLRSFLTLVIHYEIKFESD</sequence>
<protein>
    <recommendedName>
        <fullName evidence="3">DUF1622 domain-containing protein</fullName>
    </recommendedName>
</protein>
<keyword evidence="1" id="KW-0472">Membrane</keyword>
<proteinExistence type="predicted"/>
<dbReference type="RefSeq" id="WP_006565752.1">
    <property type="nucleotide sequence ID" value="NZ_BAABZP010000001.1"/>
</dbReference>
<reference evidence="2" key="1">
    <citation type="submission" date="2019-11" db="EMBL/GenBank/DDBJ databases">
        <authorList>
            <person name="Feng L."/>
        </authorList>
    </citation>
    <scope>NUCLEOTIDE SEQUENCE</scope>
    <source>
        <strain evidence="2">AcaccaeLFYP115</strain>
    </source>
</reference>
<dbReference type="EMBL" id="CACRSQ010000003">
    <property type="protein sequence ID" value="VYS93248.1"/>
    <property type="molecule type" value="Genomic_DNA"/>
</dbReference>
<dbReference type="InterPro" id="IPR012427">
    <property type="entry name" value="DUF1622"/>
</dbReference>
<evidence type="ECO:0000313" key="2">
    <source>
        <dbReference type="EMBL" id="VYS93248.1"/>
    </source>
</evidence>
<keyword evidence="1" id="KW-0812">Transmembrane</keyword>
<evidence type="ECO:0000256" key="1">
    <source>
        <dbReference type="SAM" id="Phobius"/>
    </source>
</evidence>
<accession>A0A6N2SL07</accession>